<dbReference type="EMBL" id="SBKN01000001">
    <property type="protein sequence ID" value="RXR24372.1"/>
    <property type="molecule type" value="Genomic_DNA"/>
</dbReference>
<evidence type="ECO:0000313" key="5">
    <source>
        <dbReference type="Proteomes" id="UP000289857"/>
    </source>
</evidence>
<sequence length="958" mass="109844">MKTTTKTYIFFLGIAAFLVACSTKKDTFIHRQNHRLSTKYNILYNGGNSLNQGVVDLRSQYKDNFWEILPVERMQVTEDKMLPGETKNPNFERAETKATKAIQKHSMNIDGSERNPQMDEAHLMLGQARYYEQRFVPALEAFNYVLYKYPQSDKINLVKIWREKTNMRLENDEMAVNNLRKLLKEIKFKDQVFADANATLAQAFINLKETDSAIAKLRIAIDFTELNEEKARYRFITGQLYEERGQLDSANVMYQQVIDMNRKAARQYVIQAHARQAKQFNPKKGDTIAFLEKFNDLLKDRENRPYLDVLNHQMGLFYDKVNKPEQAKKFYNKSLKSKPQDQYLIASNYRNLGEIYFNDAKYVTAGKYYDSTLTVLNPRTREFRLITKKKDNLKDVIKFEGIAQRNDSILKLAAMSPEAREAFFQKHIDNLKKQEAEMKAMMEKLAKEKAAIAANEEQGKDMKQGTAEGKKTVIAPVSSSLESSSFYFYNATTVEMGKLEFTKKWGKRAYGENWRWSKGNTTKGANASDDPENDTADNPEKDDTKTVNPQHTTAFYIKQLPTDAKVLDSLAKERNFAYYQLGVIYKEKFKEYKRASDKLEQLLKNNPEERLVLPSLYNLYKIYEIIEPSKAAAMKSRIISEYPDSRYAQILLGKTADDAIASSPEATYDAFYKEFEAGKYRELLPKTNQAIEQFTGEEMLPKFELLKAQLQGKLIGLAEYKKALNYVALTYPNSEEGKATEQFIQKKLPYLESLSFNSEPTTSWKIVYPIAFPETEAAKKLMAKLEKFVKERTIEKMTLSNDIYTMNRNFIVIHGIKNLDNAKGIGQVLKDFKEYKISEPYYILSSENYKVVQVMKNFEDYVSGDWLNKPIVPVQRNLEIEKEAPKVVEQGKNKGTVTKDELFAEDPAAPTIQGASTNAVDPKGSKSGGNPTPSNSPKSNDNSPMNSLPPAPGYSPKK</sequence>
<evidence type="ECO:0000313" key="4">
    <source>
        <dbReference type="EMBL" id="RXR24372.1"/>
    </source>
</evidence>
<feature type="compositionally biased region" description="Pro residues" evidence="3">
    <location>
        <begin position="947"/>
        <end position="958"/>
    </location>
</feature>
<comment type="caution">
    <text evidence="4">The sequence shown here is derived from an EMBL/GenBank/DDBJ whole genome shotgun (WGS) entry which is preliminary data.</text>
</comment>
<gene>
    <name evidence="4" type="ORF">EQG61_02710</name>
</gene>
<dbReference type="PROSITE" id="PS50005">
    <property type="entry name" value="TPR"/>
    <property type="match status" value="1"/>
</dbReference>
<dbReference type="SUPFAM" id="SSF48452">
    <property type="entry name" value="TPR-like"/>
    <property type="match status" value="2"/>
</dbReference>
<dbReference type="OrthoDB" id="1522549at2"/>
<evidence type="ECO:0000256" key="1">
    <source>
        <dbReference type="PROSITE-ProRule" id="PRU00339"/>
    </source>
</evidence>
<name>A0A4Q1KBW4_9FLAO</name>
<keyword evidence="5" id="KW-1185">Reference proteome</keyword>
<dbReference type="Pfam" id="PF13174">
    <property type="entry name" value="TPR_6"/>
    <property type="match status" value="2"/>
</dbReference>
<feature type="repeat" description="TPR" evidence="1">
    <location>
        <begin position="308"/>
        <end position="341"/>
    </location>
</feature>
<dbReference type="SMART" id="SM00028">
    <property type="entry name" value="TPR"/>
    <property type="match status" value="5"/>
</dbReference>
<accession>A0A4Q1KBW4</accession>
<feature type="region of interest" description="Disordered" evidence="3">
    <location>
        <begin position="516"/>
        <end position="547"/>
    </location>
</feature>
<proteinExistence type="predicted"/>
<dbReference type="RefSeq" id="WP_129460349.1">
    <property type="nucleotide sequence ID" value="NZ_SBKN01000001.1"/>
</dbReference>
<dbReference type="Gene3D" id="1.25.40.10">
    <property type="entry name" value="Tetratricopeptide repeat domain"/>
    <property type="match status" value="4"/>
</dbReference>
<feature type="coiled-coil region" evidence="2">
    <location>
        <begin position="424"/>
        <end position="458"/>
    </location>
</feature>
<protein>
    <submittedName>
        <fullName evidence="4">Tetratricopeptide repeat protein</fullName>
    </submittedName>
</protein>
<dbReference type="InterPro" id="IPR011990">
    <property type="entry name" value="TPR-like_helical_dom_sf"/>
</dbReference>
<keyword evidence="2" id="KW-0175">Coiled coil</keyword>
<evidence type="ECO:0000256" key="2">
    <source>
        <dbReference type="SAM" id="Coils"/>
    </source>
</evidence>
<keyword evidence="1" id="KW-0802">TPR repeat</keyword>
<organism evidence="4 5">
    <name type="scientific">Flavobacterium stagni</name>
    <dbReference type="NCBI Taxonomy" id="2506421"/>
    <lineage>
        <taxon>Bacteria</taxon>
        <taxon>Pseudomonadati</taxon>
        <taxon>Bacteroidota</taxon>
        <taxon>Flavobacteriia</taxon>
        <taxon>Flavobacteriales</taxon>
        <taxon>Flavobacteriaceae</taxon>
        <taxon>Flavobacterium</taxon>
    </lineage>
</organism>
<evidence type="ECO:0000256" key="3">
    <source>
        <dbReference type="SAM" id="MobiDB-lite"/>
    </source>
</evidence>
<dbReference type="AlphaFoldDB" id="A0A4Q1KBW4"/>
<dbReference type="InterPro" id="IPR019734">
    <property type="entry name" value="TPR_rpt"/>
</dbReference>
<feature type="region of interest" description="Disordered" evidence="3">
    <location>
        <begin position="898"/>
        <end position="958"/>
    </location>
</feature>
<feature type="compositionally biased region" description="Low complexity" evidence="3">
    <location>
        <begin position="928"/>
        <end position="946"/>
    </location>
</feature>
<dbReference type="Proteomes" id="UP000289857">
    <property type="component" value="Unassembled WGS sequence"/>
</dbReference>
<reference evidence="5" key="1">
    <citation type="submission" date="2019-01" db="EMBL/GenBank/DDBJ databases">
        <title>Cytophagaceae bacterium strain CAR-16.</title>
        <authorList>
            <person name="Chen W.-M."/>
        </authorList>
    </citation>
    <scope>NUCLEOTIDE SEQUENCE [LARGE SCALE GENOMIC DNA]</scope>
    <source>
        <strain evidence="5">WWJ-16</strain>
    </source>
</reference>
<dbReference type="PROSITE" id="PS51257">
    <property type="entry name" value="PROKAR_LIPOPROTEIN"/>
    <property type="match status" value="1"/>
</dbReference>